<sequence>MYIKEKIAQAGFTLIELLLVIVVIVALAVTVFVSLNPAKRLADARDARRTADVDAILTATHQYIVDNKGALPAGVSITTEMQLGTAASGCAVTTATCNTATNCLDLSTPLAAYLKTIPFDPKSGTTTATLYSIVADSNGIVTVKACGAENVPSITSSR</sequence>
<dbReference type="Pfam" id="PF07963">
    <property type="entry name" value="N_methyl"/>
    <property type="match status" value="1"/>
</dbReference>
<evidence type="ECO:0000313" key="3">
    <source>
        <dbReference type="Proteomes" id="UP000033882"/>
    </source>
</evidence>
<dbReference type="EMBL" id="LCPB01000002">
    <property type="protein sequence ID" value="KKU90495.1"/>
    <property type="molecule type" value="Genomic_DNA"/>
</dbReference>
<accession>A0A0G1X7Z6</accession>
<comment type="caution">
    <text evidence="2">The sequence shown here is derived from an EMBL/GenBank/DDBJ whole genome shotgun (WGS) entry which is preliminary data.</text>
</comment>
<dbReference type="Gene3D" id="3.30.700.10">
    <property type="entry name" value="Glycoprotein, Type 4 Pilin"/>
    <property type="match status" value="1"/>
</dbReference>
<evidence type="ECO:0000256" key="1">
    <source>
        <dbReference type="SAM" id="Phobius"/>
    </source>
</evidence>
<keyword evidence="1" id="KW-0472">Membrane</keyword>
<dbReference type="NCBIfam" id="TIGR02532">
    <property type="entry name" value="IV_pilin_GFxxxE"/>
    <property type="match status" value="1"/>
</dbReference>
<dbReference type="SUPFAM" id="SSF54523">
    <property type="entry name" value="Pili subunits"/>
    <property type="match status" value="1"/>
</dbReference>
<dbReference type="Proteomes" id="UP000033882">
    <property type="component" value="Unassembled WGS sequence"/>
</dbReference>
<dbReference type="InterPro" id="IPR012902">
    <property type="entry name" value="N_methyl_site"/>
</dbReference>
<feature type="transmembrane region" description="Helical" evidence="1">
    <location>
        <begin position="12"/>
        <end position="35"/>
    </location>
</feature>
<gene>
    <name evidence="2" type="ORF">UY19_C0002G0068</name>
</gene>
<dbReference type="PROSITE" id="PS00409">
    <property type="entry name" value="PROKAR_NTER_METHYL"/>
    <property type="match status" value="1"/>
</dbReference>
<organism evidence="2 3">
    <name type="scientific">Candidatus Wolfebacteria bacterium GW2011_GWA2_47_9b</name>
    <dbReference type="NCBI Taxonomy" id="1619005"/>
    <lineage>
        <taxon>Bacteria</taxon>
        <taxon>Candidatus Wolfeibacteriota</taxon>
    </lineage>
</organism>
<evidence type="ECO:0000313" key="2">
    <source>
        <dbReference type="EMBL" id="KKU90495.1"/>
    </source>
</evidence>
<dbReference type="AlphaFoldDB" id="A0A0G1X7Z6"/>
<name>A0A0G1X7Z6_9BACT</name>
<proteinExistence type="predicted"/>
<dbReference type="InterPro" id="IPR045584">
    <property type="entry name" value="Pilin-like"/>
</dbReference>
<reference evidence="2 3" key="1">
    <citation type="journal article" date="2015" name="Nature">
        <title>rRNA introns, odd ribosomes, and small enigmatic genomes across a large radiation of phyla.</title>
        <authorList>
            <person name="Brown C.T."/>
            <person name="Hug L.A."/>
            <person name="Thomas B.C."/>
            <person name="Sharon I."/>
            <person name="Castelle C.J."/>
            <person name="Singh A."/>
            <person name="Wilkins M.J."/>
            <person name="Williams K.H."/>
            <person name="Banfield J.F."/>
        </authorList>
    </citation>
    <scope>NUCLEOTIDE SEQUENCE [LARGE SCALE GENOMIC DNA]</scope>
</reference>
<keyword evidence="1" id="KW-1133">Transmembrane helix</keyword>
<protein>
    <submittedName>
        <fullName evidence="2">Uncharacterized protein</fullName>
    </submittedName>
</protein>
<keyword evidence="1" id="KW-0812">Transmembrane</keyword>